<organism evidence="1">
    <name type="scientific">Arundo donax</name>
    <name type="common">Giant reed</name>
    <name type="synonym">Donax arundinaceus</name>
    <dbReference type="NCBI Taxonomy" id="35708"/>
    <lineage>
        <taxon>Eukaryota</taxon>
        <taxon>Viridiplantae</taxon>
        <taxon>Streptophyta</taxon>
        <taxon>Embryophyta</taxon>
        <taxon>Tracheophyta</taxon>
        <taxon>Spermatophyta</taxon>
        <taxon>Magnoliopsida</taxon>
        <taxon>Liliopsida</taxon>
        <taxon>Poales</taxon>
        <taxon>Poaceae</taxon>
        <taxon>PACMAD clade</taxon>
        <taxon>Arundinoideae</taxon>
        <taxon>Arundineae</taxon>
        <taxon>Arundo</taxon>
    </lineage>
</organism>
<name>A0A0A9P3Y9_ARUDO</name>
<evidence type="ECO:0000313" key="1">
    <source>
        <dbReference type="EMBL" id="JAE02347.1"/>
    </source>
</evidence>
<dbReference type="EMBL" id="GBRH01195549">
    <property type="protein sequence ID" value="JAE02347.1"/>
    <property type="molecule type" value="Transcribed_RNA"/>
</dbReference>
<proteinExistence type="predicted"/>
<sequence>MRVLLCKPVHLLDMFSMRFLRLLLNLLLYNQHSSLTTLLRYHHWQNHIGVKYSTSQPFIFYFTYLRVKHCKVSVS</sequence>
<reference evidence="1" key="1">
    <citation type="submission" date="2014-09" db="EMBL/GenBank/DDBJ databases">
        <authorList>
            <person name="Magalhaes I.L.F."/>
            <person name="Oliveira U."/>
            <person name="Santos F.R."/>
            <person name="Vidigal T.H.D.A."/>
            <person name="Brescovit A.D."/>
            <person name="Santos A.J."/>
        </authorList>
    </citation>
    <scope>NUCLEOTIDE SEQUENCE</scope>
    <source>
        <tissue evidence="1">Shoot tissue taken approximately 20 cm above the soil surface</tissue>
    </source>
</reference>
<protein>
    <submittedName>
        <fullName evidence="1">OVA5</fullName>
    </submittedName>
</protein>
<dbReference type="AlphaFoldDB" id="A0A0A9P3Y9"/>
<accession>A0A0A9P3Y9</accession>
<reference evidence="1" key="2">
    <citation type="journal article" date="2015" name="Data Brief">
        <title>Shoot transcriptome of the giant reed, Arundo donax.</title>
        <authorList>
            <person name="Barrero R.A."/>
            <person name="Guerrero F.D."/>
            <person name="Moolhuijzen P."/>
            <person name="Goolsby J.A."/>
            <person name="Tidwell J."/>
            <person name="Bellgard S.E."/>
            <person name="Bellgard M.I."/>
        </authorList>
    </citation>
    <scope>NUCLEOTIDE SEQUENCE</scope>
    <source>
        <tissue evidence="1">Shoot tissue taken approximately 20 cm above the soil surface</tissue>
    </source>
</reference>